<evidence type="ECO:0000256" key="1">
    <source>
        <dbReference type="SAM" id="MobiDB-lite"/>
    </source>
</evidence>
<evidence type="ECO:0000313" key="3">
    <source>
        <dbReference type="Proteomes" id="UP000324222"/>
    </source>
</evidence>
<evidence type="ECO:0000313" key="2">
    <source>
        <dbReference type="EMBL" id="MPC08997.1"/>
    </source>
</evidence>
<dbReference type="Proteomes" id="UP000324222">
    <property type="component" value="Unassembled WGS sequence"/>
</dbReference>
<dbReference type="EMBL" id="VSRR010000052">
    <property type="protein sequence ID" value="MPC08997.1"/>
    <property type="molecule type" value="Genomic_DNA"/>
</dbReference>
<protein>
    <submittedName>
        <fullName evidence="2">Uncharacterized protein</fullName>
    </submittedName>
</protein>
<dbReference type="AlphaFoldDB" id="A0A5B7CHK8"/>
<comment type="caution">
    <text evidence="2">The sequence shown here is derived from an EMBL/GenBank/DDBJ whole genome shotgun (WGS) entry which is preliminary data.</text>
</comment>
<sequence length="81" mass="9223">MHCASATGRHAAVTTRISERGGRRARQFTVLQSNTGWRVARPLHILRVEHGRKTKTPVCVQTRQSSRMVHGYHTPLLLCHR</sequence>
<feature type="region of interest" description="Disordered" evidence="1">
    <location>
        <begin position="1"/>
        <end position="20"/>
    </location>
</feature>
<proteinExistence type="predicted"/>
<name>A0A5B7CHK8_PORTR</name>
<organism evidence="2 3">
    <name type="scientific">Portunus trituberculatus</name>
    <name type="common">Swimming crab</name>
    <name type="synonym">Neptunus trituberculatus</name>
    <dbReference type="NCBI Taxonomy" id="210409"/>
    <lineage>
        <taxon>Eukaryota</taxon>
        <taxon>Metazoa</taxon>
        <taxon>Ecdysozoa</taxon>
        <taxon>Arthropoda</taxon>
        <taxon>Crustacea</taxon>
        <taxon>Multicrustacea</taxon>
        <taxon>Malacostraca</taxon>
        <taxon>Eumalacostraca</taxon>
        <taxon>Eucarida</taxon>
        <taxon>Decapoda</taxon>
        <taxon>Pleocyemata</taxon>
        <taxon>Brachyura</taxon>
        <taxon>Eubrachyura</taxon>
        <taxon>Portunoidea</taxon>
        <taxon>Portunidae</taxon>
        <taxon>Portuninae</taxon>
        <taxon>Portunus</taxon>
    </lineage>
</organism>
<reference evidence="2 3" key="1">
    <citation type="submission" date="2019-05" db="EMBL/GenBank/DDBJ databases">
        <title>Another draft genome of Portunus trituberculatus and its Hox gene families provides insights of decapod evolution.</title>
        <authorList>
            <person name="Jeong J.-H."/>
            <person name="Song I."/>
            <person name="Kim S."/>
            <person name="Choi T."/>
            <person name="Kim D."/>
            <person name="Ryu S."/>
            <person name="Kim W."/>
        </authorList>
    </citation>
    <scope>NUCLEOTIDE SEQUENCE [LARGE SCALE GENOMIC DNA]</scope>
    <source>
        <tissue evidence="2">Muscle</tissue>
    </source>
</reference>
<keyword evidence="3" id="KW-1185">Reference proteome</keyword>
<gene>
    <name evidence="2" type="ORF">E2C01_001595</name>
</gene>
<accession>A0A5B7CHK8</accession>